<evidence type="ECO:0000256" key="6">
    <source>
        <dbReference type="ARBA" id="ARBA00023027"/>
    </source>
</evidence>
<keyword evidence="5 8" id="KW-0560">Oxidoreductase</keyword>
<evidence type="ECO:0000256" key="8">
    <source>
        <dbReference type="PIRNR" id="PIRNR000124"/>
    </source>
</evidence>
<accession>A0A943ITP2</accession>
<feature type="binding site" evidence="10">
    <location>
        <position position="256"/>
    </location>
    <ligand>
        <name>substrate</name>
    </ligand>
</feature>
<dbReference type="NCBIfam" id="TIGR03026">
    <property type="entry name" value="NDP-sugDHase"/>
    <property type="match status" value="1"/>
</dbReference>
<feature type="binding site" evidence="11">
    <location>
        <position position="29"/>
    </location>
    <ligand>
        <name>NAD(+)</name>
        <dbReference type="ChEBI" id="CHEBI:57540"/>
    </ligand>
</feature>
<feature type="binding site" evidence="11">
    <location>
        <position position="34"/>
    </location>
    <ligand>
        <name>NAD(+)</name>
        <dbReference type="ChEBI" id="CHEBI:57540"/>
    </ligand>
</feature>
<dbReference type="InterPro" id="IPR036220">
    <property type="entry name" value="UDP-Glc/GDP-Man_DH_C_sf"/>
</dbReference>
<feature type="binding site" evidence="10">
    <location>
        <begin position="248"/>
        <end position="252"/>
    </location>
    <ligand>
        <name>substrate</name>
    </ligand>
</feature>
<proteinExistence type="inferred from homology"/>
<evidence type="ECO:0000256" key="7">
    <source>
        <dbReference type="ARBA" id="ARBA00047473"/>
    </source>
</evidence>
<dbReference type="SMART" id="SM00984">
    <property type="entry name" value="UDPG_MGDP_dh_C"/>
    <property type="match status" value="1"/>
</dbReference>
<dbReference type="Gene3D" id="3.40.50.720">
    <property type="entry name" value="NAD(P)-binding Rossmann-like Domain"/>
    <property type="match status" value="2"/>
</dbReference>
<dbReference type="GO" id="GO:0000271">
    <property type="term" value="P:polysaccharide biosynthetic process"/>
    <property type="evidence" value="ECO:0007669"/>
    <property type="project" value="InterPro"/>
</dbReference>
<feature type="domain" description="UDP-glucose/GDP-mannose dehydrogenase C-terminal" evidence="12">
    <location>
        <begin position="323"/>
        <end position="411"/>
    </location>
</feature>
<dbReference type="PIRSF" id="PIRSF000124">
    <property type="entry name" value="UDPglc_GDPman_dh"/>
    <property type="match status" value="1"/>
</dbReference>
<name>A0A943ITP2_9FIRM</name>
<evidence type="ECO:0000313" key="13">
    <source>
        <dbReference type="EMBL" id="MBS5687588.1"/>
    </source>
</evidence>
<feature type="binding site" evidence="10">
    <location>
        <position position="412"/>
    </location>
    <ligand>
        <name>substrate</name>
    </ligand>
</feature>
<evidence type="ECO:0000256" key="1">
    <source>
        <dbReference type="ARBA" id="ARBA00004701"/>
    </source>
</evidence>
<gene>
    <name evidence="13" type="ORF">KHW66_05975</name>
</gene>
<dbReference type="RefSeq" id="WP_420196825.1">
    <property type="nucleotide sequence ID" value="NZ_CP170812.1"/>
</dbReference>
<dbReference type="PIRSF" id="PIRSF500134">
    <property type="entry name" value="UDPglc_DH_bac"/>
    <property type="match status" value="1"/>
</dbReference>
<evidence type="ECO:0000256" key="9">
    <source>
        <dbReference type="PIRSR" id="PIRSR500134-1"/>
    </source>
</evidence>
<feature type="binding site" evidence="10">
    <location>
        <begin position="142"/>
        <end position="145"/>
    </location>
    <ligand>
        <name>substrate</name>
    </ligand>
</feature>
<comment type="caution">
    <text evidence="13">The sequence shown here is derived from an EMBL/GenBank/DDBJ whole genome shotgun (WGS) entry which is preliminary data.</text>
</comment>
<comment type="similarity">
    <text evidence="2 8">Belongs to the UDP-glucose/GDP-mannose dehydrogenase family.</text>
</comment>
<evidence type="ECO:0000256" key="11">
    <source>
        <dbReference type="PIRSR" id="PIRSR500134-3"/>
    </source>
</evidence>
<dbReference type="InterPro" id="IPR014026">
    <property type="entry name" value="UDP-Glc/GDP-Man_DH_dimer"/>
</dbReference>
<feature type="binding site" evidence="11">
    <location>
        <position position="118"/>
    </location>
    <ligand>
        <name>NAD(+)</name>
        <dbReference type="ChEBI" id="CHEBI:57540"/>
    </ligand>
</feature>
<dbReference type="Proteomes" id="UP000733372">
    <property type="component" value="Unassembled WGS sequence"/>
</dbReference>
<dbReference type="InterPro" id="IPR014027">
    <property type="entry name" value="UDP-Glc/GDP-Man_DH_C"/>
</dbReference>
<evidence type="ECO:0000256" key="10">
    <source>
        <dbReference type="PIRSR" id="PIRSR500134-2"/>
    </source>
</evidence>
<evidence type="ECO:0000256" key="3">
    <source>
        <dbReference type="ARBA" id="ARBA00012954"/>
    </source>
</evidence>
<feature type="binding site" evidence="11">
    <location>
        <position position="337"/>
    </location>
    <ligand>
        <name>NAD(+)</name>
        <dbReference type="ChEBI" id="CHEBI:57540"/>
    </ligand>
</feature>
<reference evidence="13" key="1">
    <citation type="submission" date="2021-02" db="EMBL/GenBank/DDBJ databases">
        <title>Infant gut strain persistence is associated with maternal origin, phylogeny, and functional potential including surface adhesion and iron acquisition.</title>
        <authorList>
            <person name="Lou Y.C."/>
        </authorList>
    </citation>
    <scope>NUCLEOTIDE SEQUENCE</scope>
    <source>
        <strain evidence="13">L3_101_367G1_dasL3_101_367G1_metabat.metabat.26</strain>
    </source>
</reference>
<dbReference type="PANTHER" id="PTHR43750:SF2">
    <property type="entry name" value="UDP-GLUCOSE 6-DEHYDROGENASE"/>
    <property type="match status" value="1"/>
</dbReference>
<dbReference type="Pfam" id="PF03720">
    <property type="entry name" value="UDPG_MGDP_dh_C"/>
    <property type="match status" value="1"/>
</dbReference>
<dbReference type="PANTHER" id="PTHR43750">
    <property type="entry name" value="UDP-GLUCOSE 6-DEHYDROGENASE TUAD"/>
    <property type="match status" value="1"/>
</dbReference>
<feature type="binding site" evidence="11">
    <location>
        <position position="83"/>
    </location>
    <ligand>
        <name>NAD(+)</name>
        <dbReference type="ChEBI" id="CHEBI:57540"/>
    </ligand>
</feature>
<keyword evidence="6 8" id="KW-0520">NAD</keyword>
<feature type="binding site" evidence="11">
    <location>
        <position position="262"/>
    </location>
    <ligand>
        <name>NAD(+)</name>
        <dbReference type="ChEBI" id="CHEBI:57540"/>
    </ligand>
</feature>
<dbReference type="AlphaFoldDB" id="A0A943ITP2"/>
<dbReference type="InterPro" id="IPR008927">
    <property type="entry name" value="6-PGluconate_DH-like_C_sf"/>
</dbReference>
<organism evidence="13 14">
    <name type="scientific">Faecalibacterium prausnitzii</name>
    <dbReference type="NCBI Taxonomy" id="853"/>
    <lineage>
        <taxon>Bacteria</taxon>
        <taxon>Bacillati</taxon>
        <taxon>Bacillota</taxon>
        <taxon>Clostridia</taxon>
        <taxon>Eubacteriales</taxon>
        <taxon>Oscillospiraceae</taxon>
        <taxon>Faecalibacterium</taxon>
    </lineage>
</organism>
<feature type="binding site" evidence="10">
    <location>
        <position position="203"/>
    </location>
    <ligand>
        <name>substrate</name>
    </ligand>
</feature>
<dbReference type="SUPFAM" id="SSF51735">
    <property type="entry name" value="NAD(P)-binding Rossmann-fold domains"/>
    <property type="match status" value="1"/>
</dbReference>
<dbReference type="Pfam" id="PF03721">
    <property type="entry name" value="UDPG_MGDP_dh_N"/>
    <property type="match status" value="1"/>
</dbReference>
<sequence length="412" mass="46552">MNIAVAGTGYVGLSIAVLLSQHHHVTAVDIVPEKVELINRRKSPIQDDCIEKYLAEKELDLTATLDGETAYRDADFVVIAAPTNYDSRKNFFDTSAVEVVIRLVMKVNPEAVMVIKSTIPVGFTASVREKYRCRNIIFSPEFLRESKALYDNLYPSRIIVGTDMQDERLVEAAHTFAHLLQEGAVKESIDTLFMGFTEAEAVKLFANTYLALRVSFFNELDTYAEMKGLDTRHVIEGVCLDPRIGTHYNNPSFGYGGYCLPKDTKQLLANYEDVPENLIEAIVESNRTRKDFIADRVLQRAGYYSYGEENEYNAADEKPCVIGVYRLTMKAHSDNFRQSSIQGVMKRIKAKGATVIIYEPTLENGTTFFGSEVVNDLDVFKKRSQAIIANRCDSCLDDVQDKVYTRDLFRRD</sequence>
<feature type="binding site" evidence="10">
    <location>
        <position position="329"/>
    </location>
    <ligand>
        <name>substrate</name>
    </ligand>
</feature>
<dbReference type="InterPro" id="IPR028357">
    <property type="entry name" value="UDPglc_DH_bac"/>
</dbReference>
<dbReference type="SUPFAM" id="SSF48179">
    <property type="entry name" value="6-phosphogluconate dehydrogenase C-terminal domain-like"/>
    <property type="match status" value="1"/>
</dbReference>
<feature type="active site" description="Nucleophile" evidence="9">
    <location>
        <position position="259"/>
    </location>
</feature>
<dbReference type="InterPro" id="IPR036291">
    <property type="entry name" value="NAD(P)-bd_dom_sf"/>
</dbReference>
<evidence type="ECO:0000256" key="4">
    <source>
        <dbReference type="ARBA" id="ARBA00015132"/>
    </source>
</evidence>
<dbReference type="EC" id="1.1.1.22" evidence="3 8"/>
<comment type="catalytic activity">
    <reaction evidence="7 8">
        <text>UDP-alpha-D-glucose + 2 NAD(+) + H2O = UDP-alpha-D-glucuronate + 2 NADH + 3 H(+)</text>
        <dbReference type="Rhea" id="RHEA:23596"/>
        <dbReference type="ChEBI" id="CHEBI:15377"/>
        <dbReference type="ChEBI" id="CHEBI:15378"/>
        <dbReference type="ChEBI" id="CHEBI:57540"/>
        <dbReference type="ChEBI" id="CHEBI:57945"/>
        <dbReference type="ChEBI" id="CHEBI:58052"/>
        <dbReference type="ChEBI" id="CHEBI:58885"/>
        <dbReference type="EC" id="1.1.1.22"/>
    </reaction>
</comment>
<dbReference type="EMBL" id="JAGZAM010000010">
    <property type="protein sequence ID" value="MBS5687588.1"/>
    <property type="molecule type" value="Genomic_DNA"/>
</dbReference>
<dbReference type="GO" id="GO:0003979">
    <property type="term" value="F:UDP-glucose 6-dehydrogenase activity"/>
    <property type="evidence" value="ECO:0007669"/>
    <property type="project" value="UniProtKB-EC"/>
</dbReference>
<comment type="pathway">
    <text evidence="1">Nucleotide-sugar biosynthesis; UDP-alpha-D-glucuronate biosynthesis; UDP-alpha-D-glucuronate from UDP-alpha-D-glucose: step 1/1.</text>
</comment>
<feature type="binding site" evidence="10">
    <location>
        <position position="330"/>
    </location>
    <ligand>
        <name>substrate</name>
    </ligand>
</feature>
<evidence type="ECO:0000256" key="2">
    <source>
        <dbReference type="ARBA" id="ARBA00006601"/>
    </source>
</evidence>
<dbReference type="SUPFAM" id="SSF52413">
    <property type="entry name" value="UDP-glucose/GDP-mannose dehydrogenase C-terminal domain"/>
    <property type="match status" value="1"/>
</dbReference>
<protein>
    <recommendedName>
        <fullName evidence="4 8">UDP-glucose 6-dehydrogenase</fullName>
        <ecNumber evidence="3 8">1.1.1.22</ecNumber>
    </recommendedName>
</protein>
<feature type="binding site" evidence="11">
    <location>
        <position position="145"/>
    </location>
    <ligand>
        <name>NAD(+)</name>
        <dbReference type="ChEBI" id="CHEBI:57540"/>
    </ligand>
</feature>
<evidence type="ECO:0000256" key="5">
    <source>
        <dbReference type="ARBA" id="ARBA00023002"/>
    </source>
</evidence>
<dbReference type="InterPro" id="IPR001732">
    <property type="entry name" value="UDP-Glc/GDP-Man_DH_N"/>
</dbReference>
<dbReference type="Gene3D" id="1.10.1040.10">
    <property type="entry name" value="N-(1-d-carboxylethyl)-l-norvaline Dehydrogenase, domain 2"/>
    <property type="match status" value="1"/>
</dbReference>
<dbReference type="GO" id="GO:0051287">
    <property type="term" value="F:NAD binding"/>
    <property type="evidence" value="ECO:0007669"/>
    <property type="project" value="InterPro"/>
</dbReference>
<evidence type="ECO:0000313" key="14">
    <source>
        <dbReference type="Proteomes" id="UP000733372"/>
    </source>
</evidence>
<dbReference type="Pfam" id="PF00984">
    <property type="entry name" value="UDPG_MGDP_dh"/>
    <property type="match status" value="1"/>
</dbReference>
<dbReference type="InterPro" id="IPR013328">
    <property type="entry name" value="6PGD_dom2"/>
</dbReference>
<evidence type="ECO:0000259" key="12">
    <source>
        <dbReference type="SMART" id="SM00984"/>
    </source>
</evidence>
<dbReference type="InterPro" id="IPR017476">
    <property type="entry name" value="UDP-Glc/GDP-Man"/>
</dbReference>